<proteinExistence type="predicted"/>
<gene>
    <name evidence="1" type="ORF">UFOVP1636_288</name>
</gene>
<protein>
    <submittedName>
        <fullName evidence="1">Uncharacterized protein</fullName>
    </submittedName>
</protein>
<evidence type="ECO:0000313" key="1">
    <source>
        <dbReference type="EMBL" id="CAB4221403.1"/>
    </source>
</evidence>
<sequence>MQKTSLPYIEDYIEAISGSRLVANKSISINLARYDIQIIQSLSEQIGRGVSFTDRQAILAHKIVIKYKRQLAALGVELGIHEDNAVFKLPTRTVDRSKTIKFQEGKIYIRFPYNEKLIEEIKESSKNIDGEFKFDREARAWAASVTEPRVLWLQSLVSKHGFDLDAPLSKLTEQILAEYDKPYAIELSQTDAGLTIANAQTSLIEYIETNLGGFGTDNLLRLIDNSKRLGYTVNQEILDTLSGKYNTRVQQLLTHQTIHAPLSLNDSLTDILEYANITNRWPIYVYENPQSGQRALAQLETVFSKDELLMIDPVKKYKSLNVNNELCVYLAQWNPKWADSIPLLVSMNALMVGPKKVQLIQCSEKVVYCSEFVYNTN</sequence>
<name>A0A6J5T0X9_9CAUD</name>
<organism evidence="1">
    <name type="scientific">uncultured Caudovirales phage</name>
    <dbReference type="NCBI Taxonomy" id="2100421"/>
    <lineage>
        <taxon>Viruses</taxon>
        <taxon>Duplodnaviria</taxon>
        <taxon>Heunggongvirae</taxon>
        <taxon>Uroviricota</taxon>
        <taxon>Caudoviricetes</taxon>
        <taxon>Peduoviridae</taxon>
        <taxon>Maltschvirus</taxon>
        <taxon>Maltschvirus maltsch</taxon>
    </lineage>
</organism>
<reference evidence="1" key="1">
    <citation type="submission" date="2020-05" db="EMBL/GenBank/DDBJ databases">
        <authorList>
            <person name="Chiriac C."/>
            <person name="Salcher M."/>
            <person name="Ghai R."/>
            <person name="Kavagutti S V."/>
        </authorList>
    </citation>
    <scope>NUCLEOTIDE SEQUENCE</scope>
</reference>
<accession>A0A6J5T0X9</accession>
<dbReference type="EMBL" id="LR797503">
    <property type="protein sequence ID" value="CAB4221403.1"/>
    <property type="molecule type" value="Genomic_DNA"/>
</dbReference>